<evidence type="ECO:0000313" key="1">
    <source>
        <dbReference type="EMBL" id="OLQ11382.1"/>
    </source>
</evidence>
<name>A0A1Q9EVF8_SYMMI</name>
<dbReference type="AlphaFoldDB" id="A0A1Q9EVF8"/>
<dbReference type="OrthoDB" id="10284579at2759"/>
<keyword evidence="2" id="KW-1185">Reference proteome</keyword>
<dbReference type="EMBL" id="LSRX01000060">
    <property type="protein sequence ID" value="OLQ11382.1"/>
    <property type="molecule type" value="Genomic_DNA"/>
</dbReference>
<reference evidence="1 2" key="1">
    <citation type="submission" date="2016-02" db="EMBL/GenBank/DDBJ databases">
        <title>Genome analysis of coral dinoflagellate symbionts highlights evolutionary adaptations to a symbiotic lifestyle.</title>
        <authorList>
            <person name="Aranda M."/>
            <person name="Li Y."/>
            <person name="Liew Y.J."/>
            <person name="Baumgarten S."/>
            <person name="Simakov O."/>
            <person name="Wilson M."/>
            <person name="Piel J."/>
            <person name="Ashoor H."/>
            <person name="Bougouffa S."/>
            <person name="Bajic V.B."/>
            <person name="Ryu T."/>
            <person name="Ravasi T."/>
            <person name="Bayer T."/>
            <person name="Micklem G."/>
            <person name="Kim H."/>
            <person name="Bhak J."/>
            <person name="Lajeunesse T.C."/>
            <person name="Voolstra C.R."/>
        </authorList>
    </citation>
    <scope>NUCLEOTIDE SEQUENCE [LARGE SCALE GENOMIC DNA]</scope>
    <source>
        <strain evidence="1 2">CCMP2467</strain>
    </source>
</reference>
<accession>A0A1Q9EVF8</accession>
<organism evidence="1 2">
    <name type="scientific">Symbiodinium microadriaticum</name>
    <name type="common">Dinoflagellate</name>
    <name type="synonym">Zooxanthella microadriatica</name>
    <dbReference type="NCBI Taxonomy" id="2951"/>
    <lineage>
        <taxon>Eukaryota</taxon>
        <taxon>Sar</taxon>
        <taxon>Alveolata</taxon>
        <taxon>Dinophyceae</taxon>
        <taxon>Suessiales</taxon>
        <taxon>Symbiodiniaceae</taxon>
        <taxon>Symbiodinium</taxon>
    </lineage>
</organism>
<gene>
    <name evidence="1" type="ORF">AK812_SmicGene4805</name>
</gene>
<sequence length="175" mass="18519">MSASSAPRPLRLHFARLQHQLLMAARDDNAPAAAIPPPHQHFDWNLRRPVPAGSGMKVIADVSIADLTHQLFHFRGISINVNGPWVDCCGLYAPATGQDVFIPASAAQAGALCIICLRDDFGAERPTGNLRGPHSGAMGTGASETFGVAKLPDALHLDSLRTPGSWAMTAAGPRQ</sequence>
<proteinExistence type="predicted"/>
<dbReference type="Proteomes" id="UP000186817">
    <property type="component" value="Unassembled WGS sequence"/>
</dbReference>
<protein>
    <submittedName>
        <fullName evidence="1">Uncharacterized protein</fullName>
    </submittedName>
</protein>
<evidence type="ECO:0000313" key="2">
    <source>
        <dbReference type="Proteomes" id="UP000186817"/>
    </source>
</evidence>
<comment type="caution">
    <text evidence="1">The sequence shown here is derived from an EMBL/GenBank/DDBJ whole genome shotgun (WGS) entry which is preliminary data.</text>
</comment>